<dbReference type="AlphaFoldDB" id="A0A5T5CDK8"/>
<comment type="caution">
    <text evidence="1">The sequence shown here is derived from an EMBL/GenBank/DDBJ whole genome shotgun (WGS) entry which is preliminary data.</text>
</comment>
<accession>A0A5T5CDK8</accession>
<evidence type="ECO:0000313" key="1">
    <source>
        <dbReference type="EMBL" id="EBL9713233.1"/>
    </source>
</evidence>
<gene>
    <name evidence="1" type="ORF">DOP33_07750</name>
</gene>
<dbReference type="GO" id="GO:0016740">
    <property type="term" value="F:transferase activity"/>
    <property type="evidence" value="ECO:0007669"/>
    <property type="project" value="UniProtKB-KW"/>
</dbReference>
<reference evidence="1" key="1">
    <citation type="submission" date="2018-06" db="EMBL/GenBank/DDBJ databases">
        <authorList>
            <consortium name="PulseNet: The National Subtyping Network for Foodborne Disease Surveillance"/>
            <person name="Tarr C.L."/>
            <person name="Trees E."/>
            <person name="Katz L.S."/>
            <person name="Carleton-Romer H.A."/>
            <person name="Stroika S."/>
            <person name="Kucerova Z."/>
            <person name="Roache K.F."/>
            <person name="Sabol A.L."/>
            <person name="Besser J."/>
            <person name="Gerner-Smidt P."/>
        </authorList>
    </citation>
    <scope>NUCLEOTIDE SEQUENCE</scope>
    <source>
        <strain evidence="1">PNUSAS039070</strain>
    </source>
</reference>
<proteinExistence type="predicted"/>
<feature type="non-terminal residue" evidence="1">
    <location>
        <position position="101"/>
    </location>
</feature>
<organism evidence="1">
    <name type="scientific">Salmonella enterica</name>
    <name type="common">Salmonella choleraesuis</name>
    <dbReference type="NCBI Taxonomy" id="28901"/>
    <lineage>
        <taxon>Bacteria</taxon>
        <taxon>Pseudomonadati</taxon>
        <taxon>Pseudomonadota</taxon>
        <taxon>Gammaproteobacteria</taxon>
        <taxon>Enterobacterales</taxon>
        <taxon>Enterobacteriaceae</taxon>
        <taxon>Salmonella</taxon>
    </lineage>
</organism>
<dbReference type="EMBL" id="AAGAUG010000012">
    <property type="protein sequence ID" value="EBL9713233.1"/>
    <property type="molecule type" value="Genomic_DNA"/>
</dbReference>
<sequence>MKIAFIGEAVSGFGGMETVISNVIHTFENNSPKINCEMFFFCRNDKMDKAWLKEIKYAQSFSNIKLSFLRRAKHVYNFSQWLKETSPNIVICIDVISRLYA</sequence>
<protein>
    <submittedName>
        <fullName evidence="1">Glycosyl transferase</fullName>
    </submittedName>
</protein>
<keyword evidence="1" id="KW-0808">Transferase</keyword>
<name>A0A5T5CDK8_SALER</name>